<accession>A0A317WRF5</accession>
<feature type="region of interest" description="Disordered" evidence="1">
    <location>
        <begin position="29"/>
        <end position="115"/>
    </location>
</feature>
<dbReference type="GeneID" id="37060504"/>
<protein>
    <submittedName>
        <fullName evidence="2">Uncharacterized protein</fullName>
    </submittedName>
</protein>
<gene>
    <name evidence="2" type="ORF">BO70DRAFT_159357</name>
</gene>
<evidence type="ECO:0000256" key="1">
    <source>
        <dbReference type="SAM" id="MobiDB-lite"/>
    </source>
</evidence>
<organism evidence="2 3">
    <name type="scientific">Aspergillus heteromorphus CBS 117.55</name>
    <dbReference type="NCBI Taxonomy" id="1448321"/>
    <lineage>
        <taxon>Eukaryota</taxon>
        <taxon>Fungi</taxon>
        <taxon>Dikarya</taxon>
        <taxon>Ascomycota</taxon>
        <taxon>Pezizomycotina</taxon>
        <taxon>Eurotiomycetes</taxon>
        <taxon>Eurotiomycetidae</taxon>
        <taxon>Eurotiales</taxon>
        <taxon>Aspergillaceae</taxon>
        <taxon>Aspergillus</taxon>
        <taxon>Aspergillus subgen. Circumdati</taxon>
    </lineage>
</organism>
<dbReference type="RefSeq" id="XP_025402221.1">
    <property type="nucleotide sequence ID" value="XM_025538267.1"/>
</dbReference>
<sequence length="115" mass="12677">MLLSRFLARPGIRTVCWSCVSSTSQARHITTTGCKLTDSRDTKSRPSDSDSESKTPPTPISSKQDSAKSVTQADQELRERMEQMSGDGGAAGIEYEDGKPAAMKRSVRNNMFRYI</sequence>
<dbReference type="Proteomes" id="UP000247233">
    <property type="component" value="Unassembled WGS sequence"/>
</dbReference>
<reference evidence="2 3" key="1">
    <citation type="submission" date="2016-12" db="EMBL/GenBank/DDBJ databases">
        <title>The genomes of Aspergillus section Nigri reveals drivers in fungal speciation.</title>
        <authorList>
            <consortium name="DOE Joint Genome Institute"/>
            <person name="Vesth T.C."/>
            <person name="Nybo J."/>
            <person name="Theobald S."/>
            <person name="Brandl J."/>
            <person name="Frisvad J.C."/>
            <person name="Nielsen K.F."/>
            <person name="Lyhne E.K."/>
            <person name="Kogle M.E."/>
            <person name="Kuo A."/>
            <person name="Riley R."/>
            <person name="Clum A."/>
            <person name="Nolan M."/>
            <person name="Lipzen A."/>
            <person name="Salamov A."/>
            <person name="Henrissat B."/>
            <person name="Wiebenga A."/>
            <person name="De Vries R.P."/>
            <person name="Grigoriev I.V."/>
            <person name="Mortensen U.H."/>
            <person name="Andersen M.R."/>
            <person name="Baker S.E."/>
        </authorList>
    </citation>
    <scope>NUCLEOTIDE SEQUENCE [LARGE SCALE GENOMIC DNA]</scope>
    <source>
        <strain evidence="2 3">CBS 117.55</strain>
    </source>
</reference>
<feature type="compositionally biased region" description="Polar residues" evidence="1">
    <location>
        <begin position="60"/>
        <end position="74"/>
    </location>
</feature>
<evidence type="ECO:0000313" key="2">
    <source>
        <dbReference type="EMBL" id="PWY89034.1"/>
    </source>
</evidence>
<proteinExistence type="predicted"/>
<dbReference type="EMBL" id="MSFL01000004">
    <property type="protein sequence ID" value="PWY89034.1"/>
    <property type="molecule type" value="Genomic_DNA"/>
</dbReference>
<feature type="compositionally biased region" description="Basic and acidic residues" evidence="1">
    <location>
        <begin position="37"/>
        <end position="53"/>
    </location>
</feature>
<evidence type="ECO:0000313" key="3">
    <source>
        <dbReference type="Proteomes" id="UP000247233"/>
    </source>
</evidence>
<name>A0A317WRF5_9EURO</name>
<dbReference type="AlphaFoldDB" id="A0A317WRF5"/>
<keyword evidence="3" id="KW-1185">Reference proteome</keyword>
<dbReference type="VEuPathDB" id="FungiDB:BO70DRAFT_159357"/>
<dbReference type="OrthoDB" id="2157103at2759"/>
<comment type="caution">
    <text evidence="2">The sequence shown here is derived from an EMBL/GenBank/DDBJ whole genome shotgun (WGS) entry which is preliminary data.</text>
</comment>